<evidence type="ECO:0000256" key="1">
    <source>
        <dbReference type="ARBA" id="ARBA00023125"/>
    </source>
</evidence>
<dbReference type="Gene3D" id="1.10.10.10">
    <property type="entry name" value="Winged helix-like DNA-binding domain superfamily/Winged helix DNA-binding domain"/>
    <property type="match status" value="1"/>
</dbReference>
<proteinExistence type="predicted"/>
<name>A0A1W6Z656_9BORD</name>
<keyword evidence="5" id="KW-1185">Reference proteome</keyword>
<dbReference type="GO" id="GO:0000160">
    <property type="term" value="P:phosphorelay signal transduction system"/>
    <property type="evidence" value="ECO:0007669"/>
    <property type="project" value="InterPro"/>
</dbReference>
<sequence length="123" mass="13631">MAYALRSLSAPGVTPAPAAINRTPAQREPWRIMYQGWLLVTPGGRRIHLTGTERACFACLLDSPKRELSRAAMRGFMTATNLRSVNVAISRLRKKVHDSGERLPLHTVHGMGYVFVGELTTED</sequence>
<dbReference type="SMART" id="SM00862">
    <property type="entry name" value="Trans_reg_C"/>
    <property type="match status" value="1"/>
</dbReference>
<dbReference type="EMBL" id="CP021109">
    <property type="protein sequence ID" value="ARP88741.1"/>
    <property type="molecule type" value="Genomic_DNA"/>
</dbReference>
<dbReference type="InterPro" id="IPR036388">
    <property type="entry name" value="WH-like_DNA-bd_sf"/>
</dbReference>
<evidence type="ECO:0000259" key="3">
    <source>
        <dbReference type="PROSITE" id="PS51755"/>
    </source>
</evidence>
<evidence type="ECO:0000313" key="5">
    <source>
        <dbReference type="Proteomes" id="UP000194139"/>
    </source>
</evidence>
<dbReference type="Pfam" id="PF00486">
    <property type="entry name" value="Trans_reg_C"/>
    <property type="match status" value="1"/>
</dbReference>
<dbReference type="GO" id="GO:0003677">
    <property type="term" value="F:DNA binding"/>
    <property type="evidence" value="ECO:0007669"/>
    <property type="project" value="UniProtKB-UniRule"/>
</dbReference>
<dbReference type="AlphaFoldDB" id="A0A1W6Z656"/>
<dbReference type="PROSITE" id="PS51755">
    <property type="entry name" value="OMPR_PHOB"/>
    <property type="match status" value="1"/>
</dbReference>
<accession>A0A1W6Z656</accession>
<dbReference type="CDD" id="cd00383">
    <property type="entry name" value="trans_reg_C"/>
    <property type="match status" value="1"/>
</dbReference>
<evidence type="ECO:0000256" key="2">
    <source>
        <dbReference type="PROSITE-ProRule" id="PRU01091"/>
    </source>
</evidence>
<protein>
    <submittedName>
        <fullName evidence="4">Transcriptional regulator</fullName>
    </submittedName>
</protein>
<evidence type="ECO:0000313" key="4">
    <source>
        <dbReference type="EMBL" id="ARP88741.1"/>
    </source>
</evidence>
<reference evidence="4 5" key="1">
    <citation type="submission" date="2017-05" db="EMBL/GenBank/DDBJ databases">
        <title>Complete and WGS of Bordetella genogroups.</title>
        <authorList>
            <person name="Spilker T."/>
            <person name="LiPuma J."/>
        </authorList>
    </citation>
    <scope>NUCLEOTIDE SEQUENCE [LARGE SCALE GENOMIC DNA]</scope>
    <source>
        <strain evidence="4 5">AU17164</strain>
    </source>
</reference>
<organism evidence="4 5">
    <name type="scientific">Bordetella genomosp. 9</name>
    <dbReference type="NCBI Taxonomy" id="1416803"/>
    <lineage>
        <taxon>Bacteria</taxon>
        <taxon>Pseudomonadati</taxon>
        <taxon>Pseudomonadota</taxon>
        <taxon>Betaproteobacteria</taxon>
        <taxon>Burkholderiales</taxon>
        <taxon>Alcaligenaceae</taxon>
        <taxon>Bordetella</taxon>
    </lineage>
</organism>
<dbReference type="InterPro" id="IPR001867">
    <property type="entry name" value="OmpR/PhoB-type_DNA-bd"/>
</dbReference>
<feature type="DNA-binding region" description="OmpR/PhoB-type" evidence="2">
    <location>
        <begin position="22"/>
        <end position="117"/>
    </location>
</feature>
<keyword evidence="1 2" id="KW-0238">DNA-binding</keyword>
<dbReference type="Proteomes" id="UP000194139">
    <property type="component" value="Chromosome"/>
</dbReference>
<gene>
    <name evidence="4" type="ORF">CAL13_14350</name>
</gene>
<dbReference type="InterPro" id="IPR016032">
    <property type="entry name" value="Sig_transdc_resp-reg_C-effctor"/>
</dbReference>
<dbReference type="GO" id="GO:0006355">
    <property type="term" value="P:regulation of DNA-templated transcription"/>
    <property type="evidence" value="ECO:0007669"/>
    <property type="project" value="InterPro"/>
</dbReference>
<feature type="domain" description="OmpR/PhoB-type" evidence="3">
    <location>
        <begin position="22"/>
        <end position="117"/>
    </location>
</feature>
<dbReference type="SUPFAM" id="SSF46894">
    <property type="entry name" value="C-terminal effector domain of the bipartite response regulators"/>
    <property type="match status" value="1"/>
</dbReference>